<evidence type="ECO:0000313" key="5">
    <source>
        <dbReference type="EMBL" id="EWM29754.1"/>
    </source>
</evidence>
<dbReference type="PANTHER" id="PTHR42908:SF3">
    <property type="entry name" value="ELONGATION FACTOR-LIKE GTPASE 1"/>
    <property type="match status" value="1"/>
</dbReference>
<dbReference type="Pfam" id="PF14492">
    <property type="entry name" value="EFG_III"/>
    <property type="match status" value="1"/>
</dbReference>
<dbReference type="SUPFAM" id="SSF52540">
    <property type="entry name" value="P-loop containing nucleoside triphosphate hydrolases"/>
    <property type="match status" value="1"/>
</dbReference>
<dbReference type="NCBIfam" id="TIGR00231">
    <property type="entry name" value="small_GTP"/>
    <property type="match status" value="1"/>
</dbReference>
<name>W7U9X5_9STRA</name>
<dbReference type="SUPFAM" id="SSF54211">
    <property type="entry name" value="Ribosomal protein S5 domain 2-like"/>
    <property type="match status" value="1"/>
</dbReference>
<dbReference type="AlphaFoldDB" id="W7U9X5"/>
<dbReference type="Gene3D" id="3.30.230.10">
    <property type="match status" value="1"/>
</dbReference>
<dbReference type="PROSITE" id="PS51722">
    <property type="entry name" value="G_TR_2"/>
    <property type="match status" value="1"/>
</dbReference>
<comment type="subcellular location">
    <subcellularLocation>
        <location evidence="1">Plastid</location>
        <location evidence="1">Chloroplast</location>
    </subcellularLocation>
</comment>
<dbReference type="InterPro" id="IPR009000">
    <property type="entry name" value="Transl_B-barrel_sf"/>
</dbReference>
<dbReference type="InterPro" id="IPR020568">
    <property type="entry name" value="Ribosomal_Su5_D2-typ_SF"/>
</dbReference>
<dbReference type="FunFam" id="3.30.70.870:FF:000002">
    <property type="entry name" value="Translation elongation factor 2"/>
    <property type="match status" value="1"/>
</dbReference>
<dbReference type="PANTHER" id="PTHR42908">
    <property type="entry name" value="TRANSLATION ELONGATION FACTOR-RELATED"/>
    <property type="match status" value="1"/>
</dbReference>
<dbReference type="InterPro" id="IPR005225">
    <property type="entry name" value="Small_GTP-bd"/>
</dbReference>
<evidence type="ECO:0000313" key="6">
    <source>
        <dbReference type="Proteomes" id="UP000019335"/>
    </source>
</evidence>
<dbReference type="CDD" id="cd01885">
    <property type="entry name" value="EF2"/>
    <property type="match status" value="1"/>
</dbReference>
<dbReference type="OrthoDB" id="364892at2759"/>
<keyword evidence="3" id="KW-0342">GTP-binding</keyword>
<dbReference type="SMART" id="SM00838">
    <property type="entry name" value="EFG_C"/>
    <property type="match status" value="1"/>
</dbReference>
<dbReference type="GO" id="GO:0003924">
    <property type="term" value="F:GTPase activity"/>
    <property type="evidence" value="ECO:0007669"/>
    <property type="project" value="InterPro"/>
</dbReference>
<dbReference type="GO" id="GO:0009507">
    <property type="term" value="C:chloroplast"/>
    <property type="evidence" value="ECO:0007669"/>
    <property type="project" value="UniProtKB-SubCell"/>
</dbReference>
<keyword evidence="5" id="KW-0251">Elongation factor</keyword>
<dbReference type="InterPro" id="IPR027417">
    <property type="entry name" value="P-loop_NTPase"/>
</dbReference>
<dbReference type="Pfam" id="PF00009">
    <property type="entry name" value="GTP_EFTU"/>
    <property type="match status" value="1"/>
</dbReference>
<dbReference type="Proteomes" id="UP000019335">
    <property type="component" value="Chromosome 2"/>
</dbReference>
<dbReference type="SUPFAM" id="SSF54980">
    <property type="entry name" value="EF-G C-terminal domain-like"/>
    <property type="match status" value="2"/>
</dbReference>
<dbReference type="Gene3D" id="2.40.30.10">
    <property type="entry name" value="Translation factors"/>
    <property type="match status" value="1"/>
</dbReference>
<dbReference type="CDD" id="cd16268">
    <property type="entry name" value="EF2_II"/>
    <property type="match status" value="1"/>
</dbReference>
<evidence type="ECO:0000256" key="1">
    <source>
        <dbReference type="ARBA" id="ARBA00004229"/>
    </source>
</evidence>
<dbReference type="InterPro" id="IPR000640">
    <property type="entry name" value="EFG_V-like"/>
</dbReference>
<accession>W7U9X5</accession>
<dbReference type="GO" id="GO:1990904">
    <property type="term" value="C:ribonucleoprotein complex"/>
    <property type="evidence" value="ECO:0007669"/>
    <property type="project" value="TreeGrafter"/>
</dbReference>
<dbReference type="GO" id="GO:0005525">
    <property type="term" value="F:GTP binding"/>
    <property type="evidence" value="ECO:0007669"/>
    <property type="project" value="UniProtKB-KW"/>
</dbReference>
<dbReference type="Gene3D" id="3.30.70.240">
    <property type="match status" value="1"/>
</dbReference>
<reference evidence="5 6" key="1">
    <citation type="journal article" date="2014" name="Mol. Plant">
        <title>Chromosome Scale Genome Assembly and Transcriptome Profiling of Nannochloropsis gaditana in Nitrogen Depletion.</title>
        <authorList>
            <person name="Corteggiani Carpinelli E."/>
            <person name="Telatin A."/>
            <person name="Vitulo N."/>
            <person name="Forcato C."/>
            <person name="D'Angelo M."/>
            <person name="Schiavon R."/>
            <person name="Vezzi A."/>
            <person name="Giacometti G.M."/>
            <person name="Morosinotto T."/>
            <person name="Valle G."/>
        </authorList>
    </citation>
    <scope>NUCLEOTIDE SEQUENCE [LARGE SCALE GENOMIC DNA]</scope>
    <source>
        <strain evidence="5 6">B-31</strain>
    </source>
</reference>
<dbReference type="GO" id="GO:0005829">
    <property type="term" value="C:cytosol"/>
    <property type="evidence" value="ECO:0007669"/>
    <property type="project" value="TreeGrafter"/>
</dbReference>
<dbReference type="Gene3D" id="3.30.70.870">
    <property type="entry name" value="Elongation Factor G (Translational Gtpase), domain 3"/>
    <property type="match status" value="1"/>
</dbReference>
<dbReference type="CDD" id="cd04096">
    <property type="entry name" value="eEF2_snRNP_like_C"/>
    <property type="match status" value="1"/>
</dbReference>
<evidence type="ECO:0000256" key="3">
    <source>
        <dbReference type="ARBA" id="ARBA00023134"/>
    </source>
</evidence>
<dbReference type="InterPro" id="IPR041095">
    <property type="entry name" value="EFG_II"/>
</dbReference>
<proteinExistence type="predicted"/>
<dbReference type="PRINTS" id="PR00315">
    <property type="entry name" value="ELONGATNFCT"/>
</dbReference>
<protein>
    <submittedName>
        <fullName evidence="5">Elongation factor ef-2</fullName>
    </submittedName>
</protein>
<sequence>MARRVSADELIALQGKQQFIRNVCILAHVDHGKTTLSDSLVCSNGIISPKLAGKLRFLDSSEEEQKRGITMKASAISLLHTKKTRRFPIVDLSTPVTNAPRESPGAIAVSQGGTDVGSLSAELPYPVSQDYLINLIDSPGHIDFSSDVSTATRLSDGAIIIVDILEGVCTQTHAVLRQAWEEKMKPCLVLNKMDRLILEVRLTPLEAYWHLQRVLEQLNAISSSLITSETFKLNEDEKYADSWEKEWLFSPERGNVVFASSLYCWAFSVPKFARIWAQKLKLKPAFLSRHLWGNFVFNAQNLSISRYTPENKSKPMFVAMVLDPIWQLYEAAVLEENLQKVCRMIKKLDLEIPAREINPKDLRGTASSIFRRWLPLAKTVLDMVVEVVPNPVVAQQRRIEALWPRLPLQESTCVEHAPDGEVQSGQDGSDKCVAEVRGSVASCSVRENAPVVVFVSKVIPMRKTDLGAWCTSSESSEHDRDRDIFVAFARVFSGVLQPDSRLYILGPKYHPQKRDTISHVQGLKTEGCLGLFMMMGTSLLPVPSVPAGNLAAIAGLEGLVIKSATLSSTLACPALRTVTLQAKPIVRVAVEVVHQADLEALEKGLAKLFQTDPAVEISIQQSGEHVITALGELHLEQCLKDLRERFARVQIRASAPLIAFRESVALETAPGDETDRPPQLLLAPWSEEEGIIDAAEGVCKLTTSSGDCRLTVRCVALPDRLARLLITRKPCIKLWKLLRAIKQQEETAGLDASVTEVTIEGLADIPREPDIQQRGEGWLDENTYFGQRHQLGTLTEEDLLREGLLNVEHEIDSGEDSMQDLAAFRAGCTDILAFGPRNVGPNLLWRTPNFSIQISWAGKGVQEIEVESEFYVEDETNIREWKMKRAWPSLQSSLLVGFQMATSSGPLAEEQMYGVGFAIEKLEFLLSPSDFKETLRDGNEERSCLPRLSREDLEAWLSSRLGSLTGQVMTLCKTACRAAFLSSPVRLVEAFFECDLQCDRLQLGRLYGVLSKRRGRVIREDILEGTDLFMIKALLPVAESFGFATELLKKTSGAATSPQLFFSHWERMEVNPFWRPQNEDDREEFGETFGSDFNIARRYIDETRRRKGLQIGEKLVLYAEKQRTLSRKNWGLERETLCYFVLKKTRVVAHNISYLSASKSKYMVIALFCSLRSPEGVFISY</sequence>
<keyword evidence="6" id="KW-1185">Reference proteome</keyword>
<dbReference type="Gene3D" id="3.40.50.300">
    <property type="entry name" value="P-loop containing nucleotide triphosphate hydrolases"/>
    <property type="match status" value="1"/>
</dbReference>
<evidence type="ECO:0000256" key="2">
    <source>
        <dbReference type="ARBA" id="ARBA00022741"/>
    </source>
</evidence>
<evidence type="ECO:0000259" key="4">
    <source>
        <dbReference type="PROSITE" id="PS51722"/>
    </source>
</evidence>
<comment type="caution">
    <text evidence="5">The sequence shown here is derived from an EMBL/GenBank/DDBJ whole genome shotgun (WGS) entry which is preliminary data.</text>
</comment>
<keyword evidence="5" id="KW-0648">Protein biosynthesis</keyword>
<dbReference type="GO" id="GO:0042256">
    <property type="term" value="P:cytosolic ribosome assembly"/>
    <property type="evidence" value="ECO:0007669"/>
    <property type="project" value="TreeGrafter"/>
</dbReference>
<dbReference type="GO" id="GO:0003746">
    <property type="term" value="F:translation elongation factor activity"/>
    <property type="evidence" value="ECO:0007669"/>
    <property type="project" value="UniProtKB-KW"/>
</dbReference>
<organism evidence="5 6">
    <name type="scientific">Nannochloropsis gaditana</name>
    <dbReference type="NCBI Taxonomy" id="72520"/>
    <lineage>
        <taxon>Eukaryota</taxon>
        <taxon>Sar</taxon>
        <taxon>Stramenopiles</taxon>
        <taxon>Ochrophyta</taxon>
        <taxon>Eustigmatophyceae</taxon>
        <taxon>Eustigmatales</taxon>
        <taxon>Monodopsidaceae</taxon>
        <taxon>Nannochloropsis</taxon>
    </lineage>
</organism>
<dbReference type="Pfam" id="PF00679">
    <property type="entry name" value="EFG_C"/>
    <property type="match status" value="1"/>
</dbReference>
<gene>
    <name evidence="5" type="ORF">Naga_100022g63</name>
</gene>
<feature type="domain" description="Tr-type G" evidence="4">
    <location>
        <begin position="18"/>
        <end position="392"/>
    </location>
</feature>
<dbReference type="EMBL" id="AZIL01000117">
    <property type="protein sequence ID" value="EWM29754.1"/>
    <property type="molecule type" value="Genomic_DNA"/>
</dbReference>
<dbReference type="InterPro" id="IPR014721">
    <property type="entry name" value="Ribsml_uS5_D2-typ_fold_subgr"/>
</dbReference>
<dbReference type="GO" id="GO:0043022">
    <property type="term" value="F:ribosome binding"/>
    <property type="evidence" value="ECO:0007669"/>
    <property type="project" value="TreeGrafter"/>
</dbReference>
<keyword evidence="2" id="KW-0547">Nucleotide-binding</keyword>
<dbReference type="InterPro" id="IPR000795">
    <property type="entry name" value="T_Tr_GTP-bd_dom"/>
</dbReference>
<dbReference type="SUPFAM" id="SSF50447">
    <property type="entry name" value="Translation proteins"/>
    <property type="match status" value="1"/>
</dbReference>
<dbReference type="InterPro" id="IPR035647">
    <property type="entry name" value="EFG_III/V"/>
</dbReference>